<feature type="transmembrane region" description="Helical" evidence="2">
    <location>
        <begin position="264"/>
        <end position="287"/>
    </location>
</feature>
<accession>A0ABT0WX22</accession>
<evidence type="ECO:0000256" key="3">
    <source>
        <dbReference type="SAM" id="SignalP"/>
    </source>
</evidence>
<dbReference type="EMBL" id="JAMQGR010000010">
    <property type="protein sequence ID" value="MCM2568483.1"/>
    <property type="molecule type" value="Genomic_DNA"/>
</dbReference>
<feature type="region of interest" description="Disordered" evidence="1">
    <location>
        <begin position="296"/>
        <end position="326"/>
    </location>
</feature>
<evidence type="ECO:0000313" key="4">
    <source>
        <dbReference type="EMBL" id="MCM2568483.1"/>
    </source>
</evidence>
<keyword evidence="2" id="KW-1133">Transmembrane helix</keyword>
<name>A0ABT0WX22_9BURK</name>
<sequence>MLKRLLTALLCLTLSGLTAAAPADEKASAPEMTAEQFLAQLHLQRGKITLPGGIATLDLPANFRYLSPTDAERVLVDAWGNPPGMVSLGMIVPAKTSVLERDSWGVIVTYEKEGHIKDDDADSIKYDELLKDMQASVLENNAERKKQGYPGIHLMGWAEKPSYAKDTHKLYWAKDLMVDGGEHSLNYNVRVLGREGVLNLNAIASMQQIEAIKKEMQQVTAFTEFTEGNRYTDFDSKTDKVAEYGLAALVAGGVASKLGLFGKLLALLLAFKKVLILAVVGGGAAIVKFFGGKRKEKQAPQPQPVPQPEAAEQPGHASDGKVNLDK</sequence>
<evidence type="ECO:0000256" key="2">
    <source>
        <dbReference type="SAM" id="Phobius"/>
    </source>
</evidence>
<gene>
    <name evidence="4" type="ORF">NCG91_22980</name>
</gene>
<dbReference type="InterPro" id="IPR018682">
    <property type="entry name" value="DUF2167_membr"/>
</dbReference>
<evidence type="ECO:0000313" key="5">
    <source>
        <dbReference type="Proteomes" id="UP001202243"/>
    </source>
</evidence>
<keyword evidence="5" id="KW-1185">Reference proteome</keyword>
<keyword evidence="3" id="KW-0732">Signal</keyword>
<organism evidence="4 5">
    <name type="scientific">Janthinobacterium kumbetense</name>
    <dbReference type="NCBI Taxonomy" id="2950280"/>
    <lineage>
        <taxon>Bacteria</taxon>
        <taxon>Pseudomonadati</taxon>
        <taxon>Pseudomonadota</taxon>
        <taxon>Betaproteobacteria</taxon>
        <taxon>Burkholderiales</taxon>
        <taxon>Oxalobacteraceae</taxon>
        <taxon>Janthinobacterium</taxon>
    </lineage>
</organism>
<feature type="signal peptide" evidence="3">
    <location>
        <begin position="1"/>
        <end position="20"/>
    </location>
</feature>
<keyword evidence="2" id="KW-0472">Membrane</keyword>
<keyword evidence="2" id="KW-0812">Transmembrane</keyword>
<comment type="caution">
    <text evidence="4">The sequence shown here is derived from an EMBL/GenBank/DDBJ whole genome shotgun (WGS) entry which is preliminary data.</text>
</comment>
<dbReference type="Pfam" id="PF09935">
    <property type="entry name" value="DUF2167"/>
    <property type="match status" value="1"/>
</dbReference>
<feature type="chain" id="PRO_5046664255" evidence="3">
    <location>
        <begin position="21"/>
        <end position="326"/>
    </location>
</feature>
<reference evidence="4 5" key="1">
    <citation type="submission" date="2022-06" db="EMBL/GenBank/DDBJ databases">
        <title>Janthinobacterium kumbetensis sp. nov., isolated from spring water in Turkey.</title>
        <authorList>
            <person name="Inan Bektas K."/>
            <person name="Belduz A.A."/>
            <person name="Canakci S."/>
            <person name="Nalcaoglu A."/>
            <person name="Ceylan E."/>
            <person name="Kati H."/>
        </authorList>
    </citation>
    <scope>NUCLEOTIDE SEQUENCE [LARGE SCALE GENOMIC DNA]</scope>
    <source>
        <strain evidence="4 5">GK</strain>
    </source>
</reference>
<proteinExistence type="predicted"/>
<dbReference type="Proteomes" id="UP001202243">
    <property type="component" value="Unassembled WGS sequence"/>
</dbReference>
<dbReference type="RefSeq" id="WP_251351334.1">
    <property type="nucleotide sequence ID" value="NZ_JAMQGR010000010.1"/>
</dbReference>
<protein>
    <submittedName>
        <fullName evidence="4">DUF2167 domain-containing protein</fullName>
    </submittedName>
</protein>
<evidence type="ECO:0000256" key="1">
    <source>
        <dbReference type="SAM" id="MobiDB-lite"/>
    </source>
</evidence>